<evidence type="ECO:0000256" key="2">
    <source>
        <dbReference type="ARBA" id="ARBA00004496"/>
    </source>
</evidence>
<comment type="function">
    <text evidence="7">Involved in both the assembly of spliceosomal snRNPs and the methylation of Sm proteins. Chaperone that regulates the assembly of spliceosomal U1, U2, U4 and U5 small nuclear ribonucleoproteins (snRNPs), the building blocks of the spliceosome, and thereby plays an important role in the splicing of cellular pre-mRNAs. Most spliceosomal snRNPs contain a common set of Sm proteins SNRPB, SNRPD1, SNRPD2, SNRPD3, SNRPE, SNRPF and SNRPG that assemble in a heptameric protein ring on the Sm site of the small nuclear RNA to form the core snRNP (Sm core). In the cytosol, the Sm proteins SNRPD1, SNRPD2, SNRPE, SNRPF and SNRPG are trapped in an inactive 6S pICln-Sm complex by the chaperone CLNS1A that controls the assembly of the core snRNP. Dissociation by the SMN complex of CLNS1A from the trapped Sm proteins and their transfer to an SMN-Sm complex triggers the assembly of core snRNPs and their transport to the nucleus.</text>
</comment>
<feature type="region of interest" description="Disordered" evidence="8">
    <location>
        <begin position="95"/>
        <end position="114"/>
    </location>
</feature>
<comment type="similarity">
    <text evidence="3">Belongs to the pICln (TC 1.A.47) family.</text>
</comment>
<dbReference type="GO" id="GO:0005681">
    <property type="term" value="C:spliceosomal complex"/>
    <property type="evidence" value="ECO:0007669"/>
    <property type="project" value="TreeGrafter"/>
</dbReference>
<evidence type="ECO:0000256" key="1">
    <source>
        <dbReference type="ARBA" id="ARBA00004123"/>
    </source>
</evidence>
<comment type="subcellular location">
    <subcellularLocation>
        <location evidence="2">Cytoplasm</location>
    </subcellularLocation>
    <subcellularLocation>
        <location evidence="1">Nucleus</location>
    </subcellularLocation>
</comment>
<dbReference type="GO" id="GO:0005829">
    <property type="term" value="C:cytosol"/>
    <property type="evidence" value="ECO:0007669"/>
    <property type="project" value="InterPro"/>
</dbReference>
<dbReference type="GO" id="GO:0006821">
    <property type="term" value="P:chloride transport"/>
    <property type="evidence" value="ECO:0007669"/>
    <property type="project" value="InterPro"/>
</dbReference>
<evidence type="ECO:0000256" key="8">
    <source>
        <dbReference type="SAM" id="MobiDB-lite"/>
    </source>
</evidence>
<dbReference type="PRINTS" id="PR01348">
    <property type="entry name" value="ICLNCHANNEL"/>
</dbReference>
<dbReference type="PANTHER" id="PTHR21399:SF0">
    <property type="entry name" value="METHYLOSOME SUBUNIT PICLN"/>
    <property type="match status" value="1"/>
</dbReference>
<gene>
    <name evidence="9" type="ORF">g.11888</name>
</gene>
<evidence type="ECO:0000256" key="6">
    <source>
        <dbReference type="ARBA" id="ARBA00023242"/>
    </source>
</evidence>
<evidence type="ECO:0000256" key="4">
    <source>
        <dbReference type="ARBA" id="ARBA00015653"/>
    </source>
</evidence>
<protein>
    <recommendedName>
        <fullName evidence="4">Methylosome subunit pICln</fullName>
    </recommendedName>
</protein>
<dbReference type="GO" id="GO:0045292">
    <property type="term" value="P:mRNA cis splicing, via spliceosome"/>
    <property type="evidence" value="ECO:0007669"/>
    <property type="project" value="TreeGrafter"/>
</dbReference>
<dbReference type="GO" id="GO:0006884">
    <property type="term" value="P:cell volume homeostasis"/>
    <property type="evidence" value="ECO:0007669"/>
    <property type="project" value="InterPro"/>
</dbReference>
<organism evidence="9">
    <name type="scientific">Pectinophora gossypiella</name>
    <name type="common">Cotton pink bollworm</name>
    <name type="synonym">Depressaria gossypiella</name>
    <dbReference type="NCBI Taxonomy" id="13191"/>
    <lineage>
        <taxon>Eukaryota</taxon>
        <taxon>Metazoa</taxon>
        <taxon>Ecdysozoa</taxon>
        <taxon>Arthropoda</taxon>
        <taxon>Hexapoda</taxon>
        <taxon>Insecta</taxon>
        <taxon>Pterygota</taxon>
        <taxon>Neoptera</taxon>
        <taxon>Endopterygota</taxon>
        <taxon>Lepidoptera</taxon>
        <taxon>Glossata</taxon>
        <taxon>Ditrysia</taxon>
        <taxon>Gelechioidea</taxon>
        <taxon>Gelechiidae</taxon>
        <taxon>Apatetrinae</taxon>
        <taxon>Pectinophora</taxon>
    </lineage>
</organism>
<dbReference type="InterPro" id="IPR011993">
    <property type="entry name" value="PH-like_dom_sf"/>
</dbReference>
<dbReference type="GO" id="GO:0034715">
    <property type="term" value="C:pICln-Sm protein complex"/>
    <property type="evidence" value="ECO:0007669"/>
    <property type="project" value="InterPro"/>
</dbReference>
<name>A0A1E1W1Y9_PECGO</name>
<dbReference type="InterPro" id="IPR039924">
    <property type="entry name" value="ICln/Lot5/Saf5"/>
</dbReference>
<dbReference type="GO" id="GO:0005886">
    <property type="term" value="C:plasma membrane"/>
    <property type="evidence" value="ECO:0007669"/>
    <property type="project" value="InterPro"/>
</dbReference>
<dbReference type="Pfam" id="PF03517">
    <property type="entry name" value="Voldacs"/>
    <property type="match status" value="1"/>
</dbReference>
<evidence type="ECO:0000256" key="5">
    <source>
        <dbReference type="ARBA" id="ARBA00022490"/>
    </source>
</evidence>
<evidence type="ECO:0000256" key="7">
    <source>
        <dbReference type="ARBA" id="ARBA00045890"/>
    </source>
</evidence>
<evidence type="ECO:0000256" key="3">
    <source>
        <dbReference type="ARBA" id="ARBA00007054"/>
    </source>
</evidence>
<proteinExistence type="inferred from homology"/>
<accession>A0A1E1W1Y9</accession>
<dbReference type="EMBL" id="GDQN01010071">
    <property type="protein sequence ID" value="JAT80983.1"/>
    <property type="molecule type" value="Transcribed_RNA"/>
</dbReference>
<dbReference type="InterPro" id="IPR003521">
    <property type="entry name" value="ICln"/>
</dbReference>
<dbReference type="Gene3D" id="2.30.29.30">
    <property type="entry name" value="Pleckstrin-homology domain (PH domain)/Phosphotyrosine-binding domain (PTB)"/>
    <property type="match status" value="1"/>
</dbReference>
<keyword evidence="6" id="KW-0539">Nucleus</keyword>
<dbReference type="AlphaFoldDB" id="A0A1E1W1Y9"/>
<sequence>MVTNVFVSSPVAPSAPQDDIIYQAPSVKLIVYDKEIGTGTLHVTRSNVVWSSAASPAPRISLLYPTISFHGIQRHPSPALCVIMNYELKSVFPNLAPQPTSNEDNDDDYDPEDQPITQLRFVPQNTSDLEALHSALDEGQTLHPDPADEVYDDENFEGDVFDSAADVLEEVMFANTMMVTRLQIEELQPSIEDYQGGIGAIVHQLFASYVEVKSTRHKFWKSHDDEERG</sequence>
<dbReference type="GO" id="GO:0034709">
    <property type="term" value="C:methylosome"/>
    <property type="evidence" value="ECO:0007669"/>
    <property type="project" value="InterPro"/>
</dbReference>
<reference evidence="9" key="1">
    <citation type="submission" date="2015-09" db="EMBL/GenBank/DDBJ databases">
        <title>De novo assembly of Pectinophora gossypiella (Pink Bollworm) gut transcriptome.</title>
        <authorList>
            <person name="Tassone E.E."/>
        </authorList>
    </citation>
    <scope>NUCLEOTIDE SEQUENCE</scope>
</reference>
<dbReference type="PANTHER" id="PTHR21399">
    <property type="entry name" value="CHLORIDE CONDUCTANCE REGULATORY PROTEIN ICLN"/>
    <property type="match status" value="1"/>
</dbReference>
<evidence type="ECO:0000313" key="9">
    <source>
        <dbReference type="EMBL" id="JAT80983.1"/>
    </source>
</evidence>
<dbReference type="GO" id="GO:0000387">
    <property type="term" value="P:spliceosomal snRNP assembly"/>
    <property type="evidence" value="ECO:0007669"/>
    <property type="project" value="InterPro"/>
</dbReference>
<keyword evidence="5" id="KW-0963">Cytoplasm</keyword>
<dbReference type="OrthoDB" id="19714at2759"/>
<feature type="compositionally biased region" description="Acidic residues" evidence="8">
    <location>
        <begin position="103"/>
        <end position="113"/>
    </location>
</feature>